<organism evidence="2">
    <name type="scientific">Sesamum calycinum</name>
    <dbReference type="NCBI Taxonomy" id="2727403"/>
    <lineage>
        <taxon>Eukaryota</taxon>
        <taxon>Viridiplantae</taxon>
        <taxon>Streptophyta</taxon>
        <taxon>Embryophyta</taxon>
        <taxon>Tracheophyta</taxon>
        <taxon>Spermatophyta</taxon>
        <taxon>Magnoliopsida</taxon>
        <taxon>eudicotyledons</taxon>
        <taxon>Gunneridae</taxon>
        <taxon>Pentapetalae</taxon>
        <taxon>asterids</taxon>
        <taxon>lamiids</taxon>
        <taxon>Lamiales</taxon>
        <taxon>Pedaliaceae</taxon>
        <taxon>Sesamum</taxon>
    </lineage>
</organism>
<evidence type="ECO:0000259" key="1">
    <source>
        <dbReference type="Pfam" id="PF14111"/>
    </source>
</evidence>
<feature type="domain" description="DUF4283" evidence="1">
    <location>
        <begin position="58"/>
        <end position="112"/>
    </location>
</feature>
<proteinExistence type="predicted"/>
<dbReference type="Pfam" id="PF14111">
    <property type="entry name" value="DUF4283"/>
    <property type="match status" value="1"/>
</dbReference>
<evidence type="ECO:0000313" key="2">
    <source>
        <dbReference type="EMBL" id="KAL0362154.1"/>
    </source>
</evidence>
<sequence length="182" mass="20698">MASAIHLPCDWFRWVSAILVPSLLCWFLPLAMESDSARLGASLSLTEEEESGVDCLRAFNLVRGVDFKLIERKHFLLKFFYTLDRDRVLGRCPWAYDKNLLVLAPVDTTEDPNIVDLNWCKFHINIHGLLLGKMTKGIASFIGKKLRKFKDVDLDSNVKCGDLQFVLGGRGYHKTSEASYEN</sequence>
<comment type="caution">
    <text evidence="2">The sequence shown here is derived from an EMBL/GenBank/DDBJ whole genome shotgun (WGS) entry which is preliminary data.</text>
</comment>
<reference evidence="2" key="2">
    <citation type="journal article" date="2024" name="Plant">
        <title>Genomic evolution and insights into agronomic trait innovations of Sesamum species.</title>
        <authorList>
            <person name="Miao H."/>
            <person name="Wang L."/>
            <person name="Qu L."/>
            <person name="Liu H."/>
            <person name="Sun Y."/>
            <person name="Le M."/>
            <person name="Wang Q."/>
            <person name="Wei S."/>
            <person name="Zheng Y."/>
            <person name="Lin W."/>
            <person name="Duan Y."/>
            <person name="Cao H."/>
            <person name="Xiong S."/>
            <person name="Wang X."/>
            <person name="Wei L."/>
            <person name="Li C."/>
            <person name="Ma Q."/>
            <person name="Ju M."/>
            <person name="Zhao R."/>
            <person name="Li G."/>
            <person name="Mu C."/>
            <person name="Tian Q."/>
            <person name="Mei H."/>
            <person name="Zhang T."/>
            <person name="Gao T."/>
            <person name="Zhang H."/>
        </authorList>
    </citation>
    <scope>NUCLEOTIDE SEQUENCE</scope>
    <source>
        <strain evidence="2">KEN8</strain>
    </source>
</reference>
<name>A0AAW2Q2S6_9LAMI</name>
<reference evidence="2" key="1">
    <citation type="submission" date="2020-06" db="EMBL/GenBank/DDBJ databases">
        <authorList>
            <person name="Li T."/>
            <person name="Hu X."/>
            <person name="Zhang T."/>
            <person name="Song X."/>
            <person name="Zhang H."/>
            <person name="Dai N."/>
            <person name="Sheng W."/>
            <person name="Hou X."/>
            <person name="Wei L."/>
        </authorList>
    </citation>
    <scope>NUCLEOTIDE SEQUENCE</scope>
    <source>
        <strain evidence="2">KEN8</strain>
        <tissue evidence="2">Leaf</tissue>
    </source>
</reference>
<dbReference type="InterPro" id="IPR025558">
    <property type="entry name" value="DUF4283"/>
</dbReference>
<protein>
    <recommendedName>
        <fullName evidence="1">DUF4283 domain-containing protein</fullName>
    </recommendedName>
</protein>
<accession>A0AAW2Q2S6</accession>
<dbReference type="AlphaFoldDB" id="A0AAW2Q2S6"/>
<dbReference type="EMBL" id="JACGWM010000007">
    <property type="protein sequence ID" value="KAL0362154.1"/>
    <property type="molecule type" value="Genomic_DNA"/>
</dbReference>
<gene>
    <name evidence="2" type="ORF">Scaly_1170600</name>
</gene>